<name>A0A2H4PR73_9CAUD</name>
<feature type="compositionally biased region" description="Gly residues" evidence="2">
    <location>
        <begin position="358"/>
        <end position="373"/>
    </location>
</feature>
<accession>A0A2H4PR73</accession>
<dbReference type="Proteomes" id="UP000240216">
    <property type="component" value="Segment"/>
</dbReference>
<protein>
    <submittedName>
        <fullName evidence="3">Uncharacterized protein</fullName>
    </submittedName>
</protein>
<evidence type="ECO:0000313" key="3">
    <source>
        <dbReference type="EMBL" id="ATW69394.1"/>
    </source>
</evidence>
<evidence type="ECO:0000313" key="4">
    <source>
        <dbReference type="Proteomes" id="UP000240216"/>
    </source>
</evidence>
<proteinExistence type="predicted"/>
<evidence type="ECO:0000256" key="1">
    <source>
        <dbReference type="SAM" id="Coils"/>
    </source>
</evidence>
<gene>
    <name evidence="3" type="ORF">SEA_IMMANUEL3_13</name>
</gene>
<organism evidence="3 4">
    <name type="scientific">Streptomyces phage Immanuel3</name>
    <dbReference type="NCBI Taxonomy" id="2053813"/>
    <lineage>
        <taxon>Viruses</taxon>
        <taxon>Duplodnaviria</taxon>
        <taxon>Heunggongvirae</taxon>
        <taxon>Uroviricota</taxon>
        <taxon>Caudoviricetes</taxon>
        <taxon>Beephvirinae</taxon>
        <taxon>Immanueltrevirus</taxon>
        <taxon>Immanueltrevirus immanuel3</taxon>
    </lineage>
</organism>
<keyword evidence="4" id="KW-1185">Reference proteome</keyword>
<feature type="region of interest" description="Disordered" evidence="2">
    <location>
        <begin position="349"/>
        <end position="373"/>
    </location>
</feature>
<feature type="coiled-coil region" evidence="1">
    <location>
        <begin position="25"/>
        <end position="52"/>
    </location>
</feature>
<evidence type="ECO:0000256" key="2">
    <source>
        <dbReference type="SAM" id="MobiDB-lite"/>
    </source>
</evidence>
<dbReference type="EMBL" id="MG518520">
    <property type="protein sequence ID" value="ATW69394.1"/>
    <property type="molecule type" value="Genomic_DNA"/>
</dbReference>
<keyword evidence="1" id="KW-0175">Coiled coil</keyword>
<sequence>MTTPLDWSLVSGPGLAVNPSDAFKIKTMEAQLKAYQTQLNRAKQKVATLSKIKKPSKSQLRQIAEAKRLVTTMNTKVTNATKLLTTTKNKYYESTGQYDKLLQGENRDAFMALNSLFKQYGLGSLAGKIYDYVKNGYGADTISILLQDTPEYKKRFAANEARTKLGMSVLSPAEYISIENSYRQIMRQSGLPEGFYDSTDDFTNWISGDMSPTELQSRVDLATQATALANPAYKAALKQMGLSDGELTAYFLDQKKALPYLQKSAATAAIGAEALQRGLGFDQQYAEELATAGISRDQASQGYAKIADEFSDLGTLGQVYGGGWTQRQAEEDVFVGGTGASQQRERLINRERGSFSGTTGGARGGLAQRGGAK</sequence>
<reference evidence="4" key="1">
    <citation type="submission" date="2017-11" db="EMBL/GenBank/DDBJ databases">
        <authorList>
            <person name="McClendondon-Moss T.O."/>
            <person name="Donegan-Quick R.D."/>
            <person name="Bhuiyan S."/>
            <person name="Visi D.K."/>
            <person name="Allen M.S."/>
            <person name="Hughes L.E."/>
            <person name="Garlena R.A."/>
            <person name="Russell D.A."/>
            <person name="Pope W.H."/>
            <person name="Jacobs-Sera D."/>
            <person name="Hendrix R.W."/>
            <person name="Hatfull G.F."/>
        </authorList>
    </citation>
    <scope>NUCLEOTIDE SEQUENCE [LARGE SCALE GENOMIC DNA]</scope>
</reference>